<evidence type="ECO:0008006" key="3">
    <source>
        <dbReference type="Google" id="ProtNLM"/>
    </source>
</evidence>
<organism evidence="1 2">
    <name type="scientific">Candidatus Nitrospira kreftii</name>
    <dbReference type="NCBI Taxonomy" id="2652173"/>
    <lineage>
        <taxon>Bacteria</taxon>
        <taxon>Pseudomonadati</taxon>
        <taxon>Nitrospirota</taxon>
        <taxon>Nitrospiria</taxon>
        <taxon>Nitrospirales</taxon>
        <taxon>Nitrospiraceae</taxon>
        <taxon>Nitrospira</taxon>
    </lineage>
</organism>
<proteinExistence type="predicted"/>
<evidence type="ECO:0000313" key="2">
    <source>
        <dbReference type="Proteomes" id="UP000593737"/>
    </source>
</evidence>
<dbReference type="EMBL" id="CP047423">
    <property type="protein sequence ID" value="QPD02456.1"/>
    <property type="molecule type" value="Genomic_DNA"/>
</dbReference>
<accession>A0A7S8FAW7</accession>
<dbReference type="KEGG" id="nkf:Nkreftii_000230"/>
<dbReference type="Proteomes" id="UP000593737">
    <property type="component" value="Chromosome"/>
</dbReference>
<dbReference type="Pfam" id="PF04365">
    <property type="entry name" value="BrnT_toxin"/>
    <property type="match status" value="1"/>
</dbReference>
<dbReference type="InterPro" id="IPR007460">
    <property type="entry name" value="BrnT_toxin"/>
</dbReference>
<dbReference type="AlphaFoldDB" id="A0A7S8FAW7"/>
<dbReference type="Gene3D" id="3.10.450.530">
    <property type="entry name" value="Ribonuclease toxin, BrnT, of type II toxin-antitoxin system"/>
    <property type="match status" value="1"/>
</dbReference>
<dbReference type="InterPro" id="IPR038573">
    <property type="entry name" value="BrnT_sf"/>
</dbReference>
<evidence type="ECO:0000313" key="1">
    <source>
        <dbReference type="EMBL" id="QPD02456.1"/>
    </source>
</evidence>
<name>A0A7S8FAW7_9BACT</name>
<protein>
    <recommendedName>
        <fullName evidence="3">BrnT family toxin</fullName>
    </recommendedName>
</protein>
<gene>
    <name evidence="1" type="ORF">Nkreftii_000230</name>
</gene>
<reference evidence="1 2" key="1">
    <citation type="journal article" date="2020" name="ISME J.">
        <title>Enrichment and physiological characterization of a novel comammox Nitrospira indicates ammonium inhibition of complete nitrification.</title>
        <authorList>
            <person name="Sakoula D."/>
            <person name="Koch H."/>
            <person name="Frank J."/>
            <person name="Jetten M.S.M."/>
            <person name="van Kessel M.A.H.J."/>
            <person name="Lucker S."/>
        </authorList>
    </citation>
    <scope>NUCLEOTIDE SEQUENCE [LARGE SCALE GENOMIC DNA]</scope>
    <source>
        <strain evidence="1">Comreactor17</strain>
    </source>
</reference>
<sequence length="93" mass="10898">MGYIFEWDPLKGEANARKHGVTFDETTTVFGDPLNLLMADPDHSLDEERFVLLGISNRRKLLVVAFVERPPRTRLISARPATRQERRRYEEER</sequence>